<keyword evidence="1 2" id="KW-0694">RNA-binding</keyword>
<dbReference type="PANTHER" id="PTHR23003:SF51">
    <property type="entry name" value="SERINE-ARGININE PROTEIN 55"/>
    <property type="match status" value="1"/>
</dbReference>
<dbReference type="AlphaFoldDB" id="A0AAD5TS59"/>
<protein>
    <submittedName>
        <fullName evidence="5">Serine arginine-rich splicing factor</fullName>
    </submittedName>
</protein>
<evidence type="ECO:0000313" key="6">
    <source>
        <dbReference type="Proteomes" id="UP001212152"/>
    </source>
</evidence>
<feature type="domain" description="RRM" evidence="4">
    <location>
        <begin position="50"/>
        <end position="120"/>
    </location>
</feature>
<dbReference type="SMART" id="SM00360">
    <property type="entry name" value="RRM"/>
    <property type="match status" value="1"/>
</dbReference>
<dbReference type="SUPFAM" id="SSF54928">
    <property type="entry name" value="RNA-binding domain, RBD"/>
    <property type="match status" value="1"/>
</dbReference>
<name>A0AAD5TS59_9FUNG</name>
<dbReference type="GO" id="GO:0003729">
    <property type="term" value="F:mRNA binding"/>
    <property type="evidence" value="ECO:0007669"/>
    <property type="project" value="TreeGrafter"/>
</dbReference>
<dbReference type="PANTHER" id="PTHR23003">
    <property type="entry name" value="RNA RECOGNITION MOTIF RRM DOMAIN CONTAINING PROTEIN"/>
    <property type="match status" value="1"/>
</dbReference>
<evidence type="ECO:0000313" key="5">
    <source>
        <dbReference type="EMBL" id="KAJ3185391.1"/>
    </source>
</evidence>
<dbReference type="Gene3D" id="3.30.70.330">
    <property type="match status" value="2"/>
</dbReference>
<dbReference type="InterPro" id="IPR012677">
    <property type="entry name" value="Nucleotide-bd_a/b_plait_sf"/>
</dbReference>
<reference evidence="5" key="1">
    <citation type="submission" date="2020-05" db="EMBL/GenBank/DDBJ databases">
        <title>Phylogenomic resolution of chytrid fungi.</title>
        <authorList>
            <person name="Stajich J.E."/>
            <person name="Amses K."/>
            <person name="Simmons R."/>
            <person name="Seto K."/>
            <person name="Myers J."/>
            <person name="Bonds A."/>
            <person name="Quandt C.A."/>
            <person name="Barry K."/>
            <person name="Liu P."/>
            <person name="Grigoriev I."/>
            <person name="Longcore J.E."/>
            <person name="James T.Y."/>
        </authorList>
    </citation>
    <scope>NUCLEOTIDE SEQUENCE</scope>
    <source>
        <strain evidence="5">JEL0379</strain>
    </source>
</reference>
<dbReference type="GO" id="GO:0005737">
    <property type="term" value="C:cytoplasm"/>
    <property type="evidence" value="ECO:0007669"/>
    <property type="project" value="TreeGrafter"/>
</dbReference>
<proteinExistence type="predicted"/>
<evidence type="ECO:0000256" key="3">
    <source>
        <dbReference type="SAM" id="MobiDB-lite"/>
    </source>
</evidence>
<feature type="compositionally biased region" description="Basic and acidic residues" evidence="3">
    <location>
        <begin position="121"/>
        <end position="148"/>
    </location>
</feature>
<dbReference type="InterPro" id="IPR050374">
    <property type="entry name" value="RRT5_SRSF_SR"/>
</dbReference>
<gene>
    <name evidence="5" type="primary">SRSF4</name>
    <name evidence="5" type="ORF">HDU87_000008</name>
</gene>
<comment type="caution">
    <text evidence="5">The sequence shown here is derived from an EMBL/GenBank/DDBJ whole genome shotgun (WGS) entry which is preliminary data.</text>
</comment>
<dbReference type="GO" id="GO:0005634">
    <property type="term" value="C:nucleus"/>
    <property type="evidence" value="ECO:0007669"/>
    <property type="project" value="TreeGrafter"/>
</dbReference>
<evidence type="ECO:0000256" key="1">
    <source>
        <dbReference type="ARBA" id="ARBA00022884"/>
    </source>
</evidence>
<sequence>MALAPFSRSTKARMESERNYNDAPFEAGVAVTTSSRATMRTANLGVRTEQMLLVGRLPRDATEREVEHLCRDFGRIQEIHLMGGFAFVEYFDHRDARDCVRDLHDAKYSGTRLIVEPARNQPDDDRIRDRDRDRDRGYDRDRDYDRRSRAPPPPHHAHMRSRSPDVYIPERRKEGAYRVIVTGLPESTSWQELKGVMRKAGEVVFADITHQGEG</sequence>
<dbReference type="EMBL" id="JADGJQ010000001">
    <property type="protein sequence ID" value="KAJ3185391.1"/>
    <property type="molecule type" value="Genomic_DNA"/>
</dbReference>
<accession>A0AAD5TS59</accession>
<evidence type="ECO:0000256" key="2">
    <source>
        <dbReference type="PROSITE-ProRule" id="PRU00176"/>
    </source>
</evidence>
<dbReference type="InterPro" id="IPR035979">
    <property type="entry name" value="RBD_domain_sf"/>
</dbReference>
<dbReference type="Pfam" id="PF00076">
    <property type="entry name" value="RRM_1"/>
    <property type="match status" value="1"/>
</dbReference>
<dbReference type="InterPro" id="IPR000504">
    <property type="entry name" value="RRM_dom"/>
</dbReference>
<evidence type="ECO:0000259" key="4">
    <source>
        <dbReference type="PROSITE" id="PS50102"/>
    </source>
</evidence>
<organism evidence="5 6">
    <name type="scientific">Geranomyces variabilis</name>
    <dbReference type="NCBI Taxonomy" id="109894"/>
    <lineage>
        <taxon>Eukaryota</taxon>
        <taxon>Fungi</taxon>
        <taxon>Fungi incertae sedis</taxon>
        <taxon>Chytridiomycota</taxon>
        <taxon>Chytridiomycota incertae sedis</taxon>
        <taxon>Chytridiomycetes</taxon>
        <taxon>Spizellomycetales</taxon>
        <taxon>Powellomycetaceae</taxon>
        <taxon>Geranomyces</taxon>
    </lineage>
</organism>
<keyword evidence="6" id="KW-1185">Reference proteome</keyword>
<feature type="region of interest" description="Disordered" evidence="3">
    <location>
        <begin position="114"/>
        <end position="168"/>
    </location>
</feature>
<dbReference type="Proteomes" id="UP001212152">
    <property type="component" value="Unassembled WGS sequence"/>
</dbReference>
<dbReference type="PROSITE" id="PS50102">
    <property type="entry name" value="RRM"/>
    <property type="match status" value="1"/>
</dbReference>